<dbReference type="Pfam" id="PF00575">
    <property type="entry name" value="S1"/>
    <property type="match status" value="4"/>
</dbReference>
<evidence type="ECO:0000256" key="3">
    <source>
        <dbReference type="ARBA" id="ARBA00023274"/>
    </source>
</evidence>
<dbReference type="SMART" id="SM00316">
    <property type="entry name" value="S1"/>
    <property type="match status" value="5"/>
</dbReference>
<dbReference type="CDD" id="cd04465">
    <property type="entry name" value="S1_RPS1_repeat_ec2_hs2"/>
    <property type="match status" value="1"/>
</dbReference>
<organism evidence="6 7">
    <name type="scientific">Desulfonatronospira thiodismutans ASO3-1</name>
    <dbReference type="NCBI Taxonomy" id="555779"/>
    <lineage>
        <taxon>Bacteria</taxon>
        <taxon>Pseudomonadati</taxon>
        <taxon>Thermodesulfobacteriota</taxon>
        <taxon>Desulfovibrionia</taxon>
        <taxon>Desulfovibrionales</taxon>
        <taxon>Desulfonatronovibrionaceae</taxon>
        <taxon>Desulfonatronospira</taxon>
    </lineage>
</organism>
<feature type="compositionally biased region" description="Polar residues" evidence="4">
    <location>
        <begin position="440"/>
        <end position="449"/>
    </location>
</feature>
<comment type="caution">
    <text evidence="6">The sequence shown here is derived from an EMBL/GenBank/DDBJ whole genome shotgun (WGS) entry which is preliminary data.</text>
</comment>
<dbReference type="PROSITE" id="PS50126">
    <property type="entry name" value="S1"/>
    <property type="match status" value="5"/>
</dbReference>
<gene>
    <name evidence="6" type="ORF">Dthio_PD3813</name>
</gene>
<feature type="domain" description="S1 motif" evidence="5">
    <location>
        <begin position="28"/>
        <end position="92"/>
    </location>
</feature>
<dbReference type="InterPro" id="IPR012340">
    <property type="entry name" value="NA-bd_OB-fold"/>
</dbReference>
<dbReference type="AlphaFoldDB" id="D6SKE2"/>
<dbReference type="PANTHER" id="PTHR10724:SF7">
    <property type="entry name" value="SMALL RIBOSOMAL SUBUNIT PROTEIN BS1C"/>
    <property type="match status" value="1"/>
</dbReference>
<dbReference type="InterPro" id="IPR050437">
    <property type="entry name" value="Ribos_protein_bS1-like"/>
</dbReference>
<feature type="domain" description="S1 motif" evidence="5">
    <location>
        <begin position="286"/>
        <end position="356"/>
    </location>
</feature>
<dbReference type="Proteomes" id="UP000005496">
    <property type="component" value="Unassembled WGS sequence"/>
</dbReference>
<feature type="domain" description="S1 motif" evidence="5">
    <location>
        <begin position="109"/>
        <end position="176"/>
    </location>
</feature>
<dbReference type="PRINTS" id="PR00681">
    <property type="entry name" value="RIBOSOMALS1"/>
</dbReference>
<feature type="region of interest" description="Disordered" evidence="4">
    <location>
        <begin position="436"/>
        <end position="459"/>
    </location>
</feature>
<sequence length="476" mass="52345">MEERDEEQSFARMLAESEMESGPELEPGDRVRGKIISIGKDHVYVDTGTKTDGVADREDLLDSEGNLALEEGDSVELFVVSRHQGEIRLASSFGAHGGVQQLMQAMEQEIPVQGKVKETCKGGFRVQVMGNHLAFCPMSQMDNRMVEDSQSLVGESMTFLVSRVEANGRNIVVSRRALKDKEQAESLHEFSRNYKPGDVLQGTVTRVEPYGVFVEVAPGLEGLVHISEMSWSRSLAPEEIVSVGDTVSVHLLGIEEKDKGQVRIGLSMKQAQADPWESITENFEPGSVVEGVVTRVAPFGAFVEISPGLEGLVHVSEMSYLKRVSKPEEEVQPGQKVRVKVKGIDSLERRISLSMRDAQGDPWEGVSTRYEKGTLVEGKMEKQEDFGMLVALEPGVVGLVPRSILHQNQDSSLTNKKPGDRVNVAVESVDEANRRISLQPADSVQSEEWQSYAPARDNGLGSLGLELKKAMEKKKG</sequence>
<dbReference type="GO" id="GO:0005737">
    <property type="term" value="C:cytoplasm"/>
    <property type="evidence" value="ECO:0007669"/>
    <property type="project" value="UniProtKB-ARBA"/>
</dbReference>
<feature type="domain" description="S1 motif" evidence="5">
    <location>
        <begin position="197"/>
        <end position="269"/>
    </location>
</feature>
<dbReference type="EMBL" id="ACJN02000001">
    <property type="protein sequence ID" value="EFI36345.1"/>
    <property type="molecule type" value="Genomic_DNA"/>
</dbReference>
<feature type="domain" description="S1 motif" evidence="5">
    <location>
        <begin position="373"/>
        <end position="441"/>
    </location>
</feature>
<comment type="similarity">
    <text evidence="1">Belongs to the bacterial ribosomal protein bS1 family.</text>
</comment>
<dbReference type="RefSeq" id="WP_008869464.1">
    <property type="nucleotide sequence ID" value="NZ_ACJN02000001.1"/>
</dbReference>
<dbReference type="GO" id="GO:0003729">
    <property type="term" value="F:mRNA binding"/>
    <property type="evidence" value="ECO:0007669"/>
    <property type="project" value="UniProtKB-ARBA"/>
</dbReference>
<evidence type="ECO:0000256" key="2">
    <source>
        <dbReference type="ARBA" id="ARBA00022980"/>
    </source>
</evidence>
<dbReference type="InterPro" id="IPR003029">
    <property type="entry name" value="S1_domain"/>
</dbReference>
<protein>
    <submittedName>
        <fullName evidence="6">RNA binding S1 domain protein</fullName>
    </submittedName>
</protein>
<evidence type="ECO:0000313" key="7">
    <source>
        <dbReference type="Proteomes" id="UP000005496"/>
    </source>
</evidence>
<proteinExistence type="inferred from homology"/>
<dbReference type="CDD" id="cd00164">
    <property type="entry name" value="S1_like"/>
    <property type="match status" value="1"/>
</dbReference>
<feature type="region of interest" description="Disordered" evidence="4">
    <location>
        <begin position="1"/>
        <end position="29"/>
    </location>
</feature>
<dbReference type="GO" id="GO:0003735">
    <property type="term" value="F:structural constituent of ribosome"/>
    <property type="evidence" value="ECO:0007669"/>
    <property type="project" value="TreeGrafter"/>
</dbReference>
<keyword evidence="3" id="KW-0687">Ribonucleoprotein</keyword>
<accession>D6SKE2</accession>
<dbReference type="Gene3D" id="2.40.50.140">
    <property type="entry name" value="Nucleic acid-binding proteins"/>
    <property type="match status" value="5"/>
</dbReference>
<keyword evidence="7" id="KW-1185">Reference proteome</keyword>
<dbReference type="eggNOG" id="COG0539">
    <property type="taxonomic scope" value="Bacteria"/>
</dbReference>
<evidence type="ECO:0000256" key="1">
    <source>
        <dbReference type="ARBA" id="ARBA00006767"/>
    </source>
</evidence>
<dbReference type="SUPFAM" id="SSF50249">
    <property type="entry name" value="Nucleic acid-binding proteins"/>
    <property type="match status" value="5"/>
</dbReference>
<evidence type="ECO:0000313" key="6">
    <source>
        <dbReference type="EMBL" id="EFI36345.1"/>
    </source>
</evidence>
<reference evidence="6" key="1">
    <citation type="submission" date="2010-05" db="EMBL/GenBank/DDBJ databases">
        <title>The draft genome of Desulfonatronospira thiodismutans ASO3-1.</title>
        <authorList>
            <consortium name="US DOE Joint Genome Institute (JGI-PGF)"/>
            <person name="Lucas S."/>
            <person name="Copeland A."/>
            <person name="Lapidus A."/>
            <person name="Cheng J.-F."/>
            <person name="Bruce D."/>
            <person name="Goodwin L."/>
            <person name="Pitluck S."/>
            <person name="Chertkov O."/>
            <person name="Brettin T."/>
            <person name="Detter J.C."/>
            <person name="Han C."/>
            <person name="Land M.L."/>
            <person name="Hauser L."/>
            <person name="Kyrpides N."/>
            <person name="Mikhailova N."/>
            <person name="Muyzer G."/>
            <person name="Woyke T."/>
        </authorList>
    </citation>
    <scope>NUCLEOTIDE SEQUENCE [LARGE SCALE GENOMIC DNA]</scope>
    <source>
        <strain evidence="6">ASO3-1</strain>
    </source>
</reference>
<dbReference type="PANTHER" id="PTHR10724">
    <property type="entry name" value="30S RIBOSOMAL PROTEIN S1"/>
    <property type="match status" value="1"/>
</dbReference>
<evidence type="ECO:0000256" key="4">
    <source>
        <dbReference type="SAM" id="MobiDB-lite"/>
    </source>
</evidence>
<name>D6SKE2_9BACT</name>
<dbReference type="FunFam" id="2.40.50.140:FF:000051">
    <property type="entry name" value="RNA-binding transcriptional accessory protein"/>
    <property type="match status" value="1"/>
</dbReference>
<dbReference type="InterPro" id="IPR035104">
    <property type="entry name" value="Ribosomal_protein_S1-like"/>
</dbReference>
<keyword evidence="2" id="KW-0689">Ribosomal protein</keyword>
<dbReference type="GO" id="GO:0006412">
    <property type="term" value="P:translation"/>
    <property type="evidence" value="ECO:0007669"/>
    <property type="project" value="TreeGrafter"/>
</dbReference>
<evidence type="ECO:0000259" key="5">
    <source>
        <dbReference type="PROSITE" id="PS50126"/>
    </source>
</evidence>